<organism evidence="1 2">
    <name type="scientific">Candidatus Parvarchaeum acidiphilum ARMAN-4</name>
    <dbReference type="NCBI Taxonomy" id="662760"/>
    <lineage>
        <taxon>Archaea</taxon>
        <taxon>Candidatus Parvarchaeota</taxon>
        <taxon>Candidatus Parvarchaeum</taxon>
    </lineage>
</organism>
<accession>D2EGH9</accession>
<dbReference type="EMBL" id="GG730075">
    <property type="protein sequence ID" value="EEZ92516.1"/>
    <property type="molecule type" value="Genomic_DNA"/>
</dbReference>
<dbReference type="AlphaFoldDB" id="D2EGH9"/>
<gene>
    <name evidence="1" type="ORF">BJBARM4_0878</name>
</gene>
<name>D2EGH9_PARA4</name>
<evidence type="ECO:0000313" key="1">
    <source>
        <dbReference type="EMBL" id="EEZ92516.1"/>
    </source>
</evidence>
<protein>
    <submittedName>
        <fullName evidence="1">Uncharacterized protein</fullName>
    </submittedName>
</protein>
<reference evidence="1 2" key="1">
    <citation type="journal article" date="2010" name="Proc. Natl. Acad. Sci. U.S.A.">
        <title>Enigmatic, ultrasmall, uncultivated Archaea.</title>
        <authorList>
            <person name="Baker B.J."/>
            <person name="Comolli L.R."/>
            <person name="Dick G.J."/>
            <person name="Hauser L.J."/>
            <person name="Hyatt D."/>
            <person name="Dill B.D."/>
            <person name="Land M.L."/>
            <person name="Verberkmoes N.C."/>
            <person name="Hettich R.L."/>
            <person name="Banfield J.F."/>
        </authorList>
    </citation>
    <scope>NUCLEOTIDE SEQUENCE [LARGE SCALE GENOMIC DNA]</scope>
</reference>
<evidence type="ECO:0000313" key="2">
    <source>
        <dbReference type="Proteomes" id="UP000009375"/>
    </source>
</evidence>
<sequence>MIKRTLQIILSKLADDELLEPVNYEKGEYLSQDDINKCYSIASSVFGSSNLLLIGGAALQNYYPLHKPKDIDVIINGNVEDKKDLLYNKGFRGIKNEGPRPFFNADIHAYCLELGEKKIRIEFYSSKGMLDNEESFDNLKRRALKREYNGESIYFVDPLNLCRLKYNAWRNRLMNGRCDKDIIDLKKADLLGYVDKNNQYYQKIAKAYHQGIIGRFKSVLSDAVHVLHQEYLKRHSS</sequence>
<dbReference type="Proteomes" id="UP000009375">
    <property type="component" value="Unassembled WGS sequence"/>
</dbReference>
<proteinExistence type="predicted"/>